<reference evidence="1" key="1">
    <citation type="submission" date="2021-07" db="EMBL/GenBank/DDBJ databases">
        <authorList>
            <person name="Roth S.J."/>
            <person name="Krukonis G.P."/>
            <person name="Delesalle V.A."/>
        </authorList>
    </citation>
    <scope>NUCLEOTIDE SEQUENCE</scope>
</reference>
<dbReference type="GO" id="GO:0003677">
    <property type="term" value="F:DNA binding"/>
    <property type="evidence" value="ECO:0007669"/>
    <property type="project" value="InterPro"/>
</dbReference>
<organism evidence="1 2">
    <name type="scientific">Erwinia phage AH04</name>
    <dbReference type="NCBI Taxonomy" id="2869569"/>
    <lineage>
        <taxon>Viruses</taxon>
        <taxon>Duplodnaviria</taxon>
        <taxon>Heunggongvirae</taxon>
        <taxon>Uroviricota</taxon>
        <taxon>Caudoviricetes</taxon>
        <taxon>Chimalliviridae</taxon>
        <taxon>Meadowvirus</taxon>
        <taxon>Meadowvirus AH04</taxon>
    </lineage>
</organism>
<gene>
    <name evidence="1" type="primary">157</name>
    <name evidence="1" type="ORF">AH04_157</name>
</gene>
<protein>
    <submittedName>
        <fullName evidence="1">HTH DNA binding protein</fullName>
    </submittedName>
</protein>
<dbReference type="KEGG" id="vg:77944038"/>
<dbReference type="RefSeq" id="YP_010667911.1">
    <property type="nucleotide sequence ID" value="NC_070952.1"/>
</dbReference>
<evidence type="ECO:0000313" key="2">
    <source>
        <dbReference type="Proteomes" id="UP000827517"/>
    </source>
</evidence>
<keyword evidence="2" id="KW-1185">Reference proteome</keyword>
<name>A0AAE8BQ44_9CAUD</name>
<accession>A0AAE8BQ44</accession>
<proteinExistence type="predicted"/>
<evidence type="ECO:0000313" key="1">
    <source>
        <dbReference type="EMBL" id="QZA70633.1"/>
    </source>
</evidence>
<sequence>MYKQLCFPSTYFRLEVFTMRYTTANVTKAKAMLVSRMSYLVNLRLKYVSGRGLAERINMSANIISKLRNNNTKGISFEAVLEAAERLDVRYTLTMSHDGSGHRDVQLQMEDIESSRVRGLEHSYKLNVSGTTRSPGY</sequence>
<dbReference type="GeneID" id="77944038"/>
<dbReference type="Proteomes" id="UP000827517">
    <property type="component" value="Segment"/>
</dbReference>
<dbReference type="SUPFAM" id="SSF47413">
    <property type="entry name" value="lambda repressor-like DNA-binding domains"/>
    <property type="match status" value="1"/>
</dbReference>
<dbReference type="EMBL" id="MZ501267">
    <property type="protein sequence ID" value="QZA70633.1"/>
    <property type="molecule type" value="Genomic_DNA"/>
</dbReference>
<dbReference type="InterPro" id="IPR010982">
    <property type="entry name" value="Lambda_DNA-bd_dom_sf"/>
</dbReference>